<dbReference type="RefSeq" id="WP_267879770.1">
    <property type="nucleotide sequence ID" value="NZ_AULJ01000033.1"/>
</dbReference>
<gene>
    <name evidence="1" type="ORF">N783_02375</name>
</gene>
<keyword evidence="2" id="KW-1185">Reference proteome</keyword>
<dbReference type="Proteomes" id="UP000030403">
    <property type="component" value="Unassembled WGS sequence"/>
</dbReference>
<protein>
    <submittedName>
        <fullName evidence="1">Uncharacterized protein</fullName>
    </submittedName>
</protein>
<organism evidence="1 2">
    <name type="scientific">Pontibacillus marinus BH030004 = DSM 16465</name>
    <dbReference type="NCBI Taxonomy" id="1385511"/>
    <lineage>
        <taxon>Bacteria</taxon>
        <taxon>Bacillati</taxon>
        <taxon>Bacillota</taxon>
        <taxon>Bacilli</taxon>
        <taxon>Bacillales</taxon>
        <taxon>Bacillaceae</taxon>
        <taxon>Pontibacillus</taxon>
    </lineage>
</organism>
<evidence type="ECO:0000313" key="1">
    <source>
        <dbReference type="EMBL" id="KGX90049.1"/>
    </source>
</evidence>
<proteinExistence type="predicted"/>
<dbReference type="AlphaFoldDB" id="A0A0A5GDK5"/>
<accession>A0A0A5GDK5</accession>
<reference evidence="1 2" key="1">
    <citation type="submission" date="2013-08" db="EMBL/GenBank/DDBJ databases">
        <authorList>
            <person name="Huang J."/>
            <person name="Wang G."/>
        </authorList>
    </citation>
    <scope>NUCLEOTIDE SEQUENCE [LARGE SCALE GENOMIC DNA]</scope>
    <source>
        <strain evidence="1 2">BH030004</strain>
    </source>
</reference>
<comment type="caution">
    <text evidence="1">The sequence shown here is derived from an EMBL/GenBank/DDBJ whole genome shotgun (WGS) entry which is preliminary data.</text>
</comment>
<sequence>MTFHRLKNLDEMMIETTKQCVELGVIKGTGFSIDATHVEANTI</sequence>
<dbReference type="EMBL" id="AVPF01000010">
    <property type="protein sequence ID" value="KGX90049.1"/>
    <property type="molecule type" value="Genomic_DNA"/>
</dbReference>
<name>A0A0A5GDK5_9BACI</name>
<evidence type="ECO:0000313" key="2">
    <source>
        <dbReference type="Proteomes" id="UP000030403"/>
    </source>
</evidence>